<reference evidence="1 2" key="1">
    <citation type="journal article" date="2017" name="Poromechanics V (2013)">
        <title>Genomic Characterization of the Arsenic-Tolerant Actinobacterium, &lt;i&gt;Rhodococcus erythropolis&lt;/i&gt; S43.</title>
        <authorList>
            <person name="Retamal-Morales G."/>
            <person name="Mehnert M."/>
            <person name="Schwabe R."/>
            <person name="Tischler D."/>
            <person name="Schloemann M."/>
            <person name="Levican G.J."/>
        </authorList>
    </citation>
    <scope>NUCLEOTIDE SEQUENCE [LARGE SCALE GENOMIC DNA]</scope>
    <source>
        <strain evidence="1 2">S43</strain>
    </source>
</reference>
<evidence type="ECO:0000313" key="2">
    <source>
        <dbReference type="Proteomes" id="UP000325576"/>
    </source>
</evidence>
<dbReference type="AlphaFoldDB" id="A0A1Q4K943"/>
<gene>
    <name evidence="1" type="ORF">BS297_19855</name>
</gene>
<protein>
    <submittedName>
        <fullName evidence="1">Uncharacterized protein</fullName>
    </submittedName>
</protein>
<sequence length="64" mass="6340">MDTASIIDAVTSIDSQSLLPPFVYVQAIVDGIFKSISAAINLMASGSAGIGGSIQTALGSTVAP</sequence>
<dbReference type="Proteomes" id="UP000325576">
    <property type="component" value="Unassembled WGS sequence"/>
</dbReference>
<accession>A0A1Q4K943</accession>
<evidence type="ECO:0000313" key="1">
    <source>
        <dbReference type="EMBL" id="KAB2583592.1"/>
    </source>
</evidence>
<comment type="caution">
    <text evidence="1">The sequence shown here is derived from an EMBL/GenBank/DDBJ whole genome shotgun (WGS) entry which is preliminary data.</text>
</comment>
<proteinExistence type="predicted"/>
<dbReference type="EMBL" id="MRBO01000533">
    <property type="protein sequence ID" value="KAB2583592.1"/>
    <property type="molecule type" value="Genomic_DNA"/>
</dbReference>
<name>A0A1Q4K943_RHOER</name>
<organism evidence="1 2">
    <name type="scientific">Rhodococcus erythropolis</name>
    <name type="common">Arthrobacter picolinophilus</name>
    <dbReference type="NCBI Taxonomy" id="1833"/>
    <lineage>
        <taxon>Bacteria</taxon>
        <taxon>Bacillati</taxon>
        <taxon>Actinomycetota</taxon>
        <taxon>Actinomycetes</taxon>
        <taxon>Mycobacteriales</taxon>
        <taxon>Nocardiaceae</taxon>
        <taxon>Rhodococcus</taxon>
        <taxon>Rhodococcus erythropolis group</taxon>
    </lineage>
</organism>